<gene>
    <name evidence="1" type="ORF">HYPSUDRAFT_307989</name>
</gene>
<reference evidence="2" key="1">
    <citation type="submission" date="2014-04" db="EMBL/GenBank/DDBJ databases">
        <title>Evolutionary Origins and Diversification of the Mycorrhizal Mutualists.</title>
        <authorList>
            <consortium name="DOE Joint Genome Institute"/>
            <consortium name="Mycorrhizal Genomics Consortium"/>
            <person name="Kohler A."/>
            <person name="Kuo A."/>
            <person name="Nagy L.G."/>
            <person name="Floudas D."/>
            <person name="Copeland A."/>
            <person name="Barry K.W."/>
            <person name="Cichocki N."/>
            <person name="Veneault-Fourrey C."/>
            <person name="LaButti K."/>
            <person name="Lindquist E.A."/>
            <person name="Lipzen A."/>
            <person name="Lundell T."/>
            <person name="Morin E."/>
            <person name="Murat C."/>
            <person name="Riley R."/>
            <person name="Ohm R."/>
            <person name="Sun H."/>
            <person name="Tunlid A."/>
            <person name="Henrissat B."/>
            <person name="Grigoriev I.V."/>
            <person name="Hibbett D.S."/>
            <person name="Martin F."/>
        </authorList>
    </citation>
    <scope>NUCLEOTIDE SEQUENCE [LARGE SCALE GENOMIC DNA]</scope>
    <source>
        <strain evidence="2">FD-334 SS-4</strain>
    </source>
</reference>
<keyword evidence="2" id="KW-1185">Reference proteome</keyword>
<evidence type="ECO:0000313" key="1">
    <source>
        <dbReference type="EMBL" id="KJA26236.1"/>
    </source>
</evidence>
<sequence>MAEVRTVFIVKSRNVRQPLNSPRPVVHGVRALRSATNLNGTPPKNPRLPQATPAAFCRSVHSYSQANPLVLMNYVAFVIASGSHWQQFTLSITAHTQISPLGSCAVWFLASCVPLLESFITTPSRHLSTLSSQLFITTSGILDPCGARE</sequence>
<protein>
    <submittedName>
        <fullName evidence="1">Uncharacterized protein</fullName>
    </submittedName>
</protein>
<organism evidence="1 2">
    <name type="scientific">Hypholoma sublateritium (strain FD-334 SS-4)</name>
    <dbReference type="NCBI Taxonomy" id="945553"/>
    <lineage>
        <taxon>Eukaryota</taxon>
        <taxon>Fungi</taxon>
        <taxon>Dikarya</taxon>
        <taxon>Basidiomycota</taxon>
        <taxon>Agaricomycotina</taxon>
        <taxon>Agaricomycetes</taxon>
        <taxon>Agaricomycetidae</taxon>
        <taxon>Agaricales</taxon>
        <taxon>Agaricineae</taxon>
        <taxon>Strophariaceae</taxon>
        <taxon>Hypholoma</taxon>
    </lineage>
</organism>
<dbReference type="EMBL" id="KN817528">
    <property type="protein sequence ID" value="KJA26236.1"/>
    <property type="molecule type" value="Genomic_DNA"/>
</dbReference>
<dbReference type="Proteomes" id="UP000054270">
    <property type="component" value="Unassembled WGS sequence"/>
</dbReference>
<dbReference type="AlphaFoldDB" id="A0A0D2PCH3"/>
<proteinExistence type="predicted"/>
<accession>A0A0D2PCH3</accession>
<name>A0A0D2PCH3_HYPSF</name>
<evidence type="ECO:0000313" key="2">
    <source>
        <dbReference type="Proteomes" id="UP000054270"/>
    </source>
</evidence>